<gene>
    <name evidence="10" type="ORF">J7I43_15115</name>
</gene>
<evidence type="ECO:0000256" key="3">
    <source>
        <dbReference type="ARBA" id="ARBA00022737"/>
    </source>
</evidence>
<dbReference type="Gene3D" id="2.160.20.10">
    <property type="entry name" value="Single-stranded right-handed beta-helix, Pectin lyase-like"/>
    <property type="match status" value="1"/>
</dbReference>
<accession>A0ABS3YFU8</accession>
<dbReference type="InterPro" id="IPR022441">
    <property type="entry name" value="Para_beta_helix_rpt-2"/>
</dbReference>
<protein>
    <submittedName>
        <fullName evidence="10">Alginate lyase family protein</fullName>
    </submittedName>
</protein>
<dbReference type="InterPro" id="IPR051550">
    <property type="entry name" value="SCF-Subunits/Alg-Epimerases"/>
</dbReference>
<evidence type="ECO:0000259" key="9">
    <source>
        <dbReference type="Pfam" id="PF13229"/>
    </source>
</evidence>
<dbReference type="Pfam" id="PF05426">
    <property type="entry name" value="Alginate_lyase"/>
    <property type="match status" value="1"/>
</dbReference>
<comment type="pathway">
    <text evidence="1">Protein modification; protein ubiquitination.</text>
</comment>
<proteinExistence type="predicted"/>
<dbReference type="Pfam" id="PF13229">
    <property type="entry name" value="Beta_helix"/>
    <property type="match status" value="1"/>
</dbReference>
<keyword evidence="5 10" id="KW-0456">Lyase</keyword>
<dbReference type="SUPFAM" id="SSF48230">
    <property type="entry name" value="Chondroitin AC/alginate lyase"/>
    <property type="match status" value="1"/>
</dbReference>
<evidence type="ECO:0000256" key="6">
    <source>
        <dbReference type="SAM" id="MobiDB-lite"/>
    </source>
</evidence>
<dbReference type="PANTHER" id="PTHR22990:SF15">
    <property type="entry name" value="F-BOX ONLY PROTEIN 10"/>
    <property type="match status" value="1"/>
</dbReference>
<dbReference type="InterPro" id="IPR008929">
    <property type="entry name" value="Chondroitin_lyas"/>
</dbReference>
<reference evidence="11" key="1">
    <citation type="submission" date="2021-03" db="EMBL/GenBank/DDBJ databases">
        <title>Assistant Professor.</title>
        <authorList>
            <person name="Huq M.A."/>
        </authorList>
    </citation>
    <scope>NUCLEOTIDE SEQUENCE [LARGE SCALE GENOMIC DNA]</scope>
    <source>
        <strain evidence="11">MAH-28</strain>
    </source>
</reference>
<evidence type="ECO:0000256" key="2">
    <source>
        <dbReference type="ARBA" id="ARBA00022729"/>
    </source>
</evidence>
<dbReference type="SUPFAM" id="SSF51126">
    <property type="entry name" value="Pectin lyase-like"/>
    <property type="match status" value="1"/>
</dbReference>
<dbReference type="GO" id="GO:0016829">
    <property type="term" value="F:lyase activity"/>
    <property type="evidence" value="ECO:0007669"/>
    <property type="project" value="UniProtKB-KW"/>
</dbReference>
<dbReference type="EMBL" id="JAGHKP010000003">
    <property type="protein sequence ID" value="MBO9153557.1"/>
    <property type="molecule type" value="Genomic_DNA"/>
</dbReference>
<feature type="chain" id="PRO_5047132940" evidence="7">
    <location>
        <begin position="20"/>
        <end position="680"/>
    </location>
</feature>
<comment type="caution">
    <text evidence="10">The sequence shown here is derived from an EMBL/GenBank/DDBJ whole genome shotgun (WGS) entry which is preliminary data.</text>
</comment>
<organism evidence="10 11">
    <name type="scientific">Chitinophaga chungangae</name>
    <dbReference type="NCBI Taxonomy" id="2821488"/>
    <lineage>
        <taxon>Bacteria</taxon>
        <taxon>Pseudomonadati</taxon>
        <taxon>Bacteroidota</taxon>
        <taxon>Chitinophagia</taxon>
        <taxon>Chitinophagales</taxon>
        <taxon>Chitinophagaceae</taxon>
        <taxon>Chitinophaga</taxon>
    </lineage>
</organism>
<keyword evidence="11" id="KW-1185">Reference proteome</keyword>
<keyword evidence="3" id="KW-0677">Repeat</keyword>
<name>A0ABS3YFU8_9BACT</name>
<dbReference type="InterPro" id="IPR008397">
    <property type="entry name" value="Alginate_lyase_dom"/>
</dbReference>
<dbReference type="InterPro" id="IPR006626">
    <property type="entry name" value="PbH1"/>
</dbReference>
<dbReference type="InterPro" id="IPR011050">
    <property type="entry name" value="Pectin_lyase_fold/virulence"/>
</dbReference>
<evidence type="ECO:0000313" key="11">
    <source>
        <dbReference type="Proteomes" id="UP000679126"/>
    </source>
</evidence>
<dbReference type="Proteomes" id="UP000679126">
    <property type="component" value="Unassembled WGS sequence"/>
</dbReference>
<evidence type="ECO:0000313" key="10">
    <source>
        <dbReference type="EMBL" id="MBO9153557.1"/>
    </source>
</evidence>
<dbReference type="InterPro" id="IPR012334">
    <property type="entry name" value="Pectin_lyas_fold"/>
</dbReference>
<feature type="domain" description="Alginate lyase" evidence="8">
    <location>
        <begin position="85"/>
        <end position="285"/>
    </location>
</feature>
<keyword evidence="4" id="KW-0833">Ubl conjugation pathway</keyword>
<keyword evidence="2 7" id="KW-0732">Signal</keyword>
<evidence type="ECO:0000256" key="7">
    <source>
        <dbReference type="SAM" id="SignalP"/>
    </source>
</evidence>
<evidence type="ECO:0000259" key="8">
    <source>
        <dbReference type="Pfam" id="PF05426"/>
    </source>
</evidence>
<feature type="region of interest" description="Disordered" evidence="6">
    <location>
        <begin position="462"/>
        <end position="481"/>
    </location>
</feature>
<dbReference type="Gene3D" id="1.50.10.100">
    <property type="entry name" value="Chondroitin AC/alginate lyase"/>
    <property type="match status" value="1"/>
</dbReference>
<evidence type="ECO:0000256" key="4">
    <source>
        <dbReference type="ARBA" id="ARBA00022786"/>
    </source>
</evidence>
<dbReference type="RefSeq" id="WP_209146559.1">
    <property type="nucleotide sequence ID" value="NZ_JAGHKP010000003.1"/>
</dbReference>
<feature type="domain" description="Right handed beta helix" evidence="9">
    <location>
        <begin position="513"/>
        <end position="665"/>
    </location>
</feature>
<sequence>MKKLVLLFMLFLPWAAASAQFKHPGLDQSTADLAQMKSLVLSGTQPYRAAFDRMKESIDLDAEIKAFAHVLRGSYGRPNIGGGELSKGANTAYNAALVWYVTGDRQYADYAIRILNAWSATLWDFDYNDAKLLAAWTGHSLCNAAEILRYTKSGWKQQDMDQFRDMLMTVYYPLMRFYYPQANGNWDGAIIHSIIAMGIYLDDKKMFDNAVDHFLHGPVNGSIFKYIYPSGQCQETMRDQAHVQLGLGEFAGAAQIAFTQGTDLFSIANNRIGWGFEYTARFLLGDKPHSYGVISERAKELRDDYEYVYRHYQRAGIHFPHIQRAADSVRSKAGRSVLTSVRVAPKQPASLFTPVLATHIGIVGAQGEKDMTVAPENPIVVSPGESIQQALDKAAGGKRIVLVKAGIHTLDTTLRMPSGVRLIGEGLKTVLFLNPASGRDAIVNASDDMSDVVISNLVVEGSTKTDPGTDPNSNRSFRSNAGNRGGIIFRSQHAGQMKRIKFQNITVQNCTFNGLLVSGAEDVSIISCNFSENGGSVVPGPRLQHNVFVSHCKNVTVRDSRTVTSPFGSGIAVLHASNVIIEHNEVARNGFYGILVTESNQVRITDNLVEGNDRSGVMLEYLHRGSSGVTVNNNHIHYNSGFGLESYAATGLKENNNLFAGNGNHSSQQKISNEKYIVMD</sequence>
<evidence type="ECO:0000256" key="5">
    <source>
        <dbReference type="ARBA" id="ARBA00023239"/>
    </source>
</evidence>
<feature type="signal peptide" evidence="7">
    <location>
        <begin position="1"/>
        <end position="19"/>
    </location>
</feature>
<dbReference type="NCBIfam" id="TIGR03804">
    <property type="entry name" value="para_beta_helix"/>
    <property type="match status" value="1"/>
</dbReference>
<evidence type="ECO:0000256" key="1">
    <source>
        <dbReference type="ARBA" id="ARBA00004906"/>
    </source>
</evidence>
<dbReference type="PANTHER" id="PTHR22990">
    <property type="entry name" value="F-BOX ONLY PROTEIN"/>
    <property type="match status" value="1"/>
</dbReference>
<dbReference type="InterPro" id="IPR039448">
    <property type="entry name" value="Beta_helix"/>
</dbReference>
<dbReference type="SMART" id="SM00710">
    <property type="entry name" value="PbH1"/>
    <property type="match status" value="7"/>
</dbReference>